<dbReference type="AlphaFoldDB" id="A0A4Q0S221"/>
<comment type="caution">
    <text evidence="1">The sequence shown here is derived from an EMBL/GenBank/DDBJ whole genome shotgun (WGS) entry which is preliminary data.</text>
</comment>
<gene>
    <name evidence="1" type="ORF">XH99_19765</name>
</gene>
<organism evidence="1 2">
    <name type="scientific">Bradyrhizobium nanningense</name>
    <dbReference type="NCBI Taxonomy" id="1325118"/>
    <lineage>
        <taxon>Bacteria</taxon>
        <taxon>Pseudomonadati</taxon>
        <taxon>Pseudomonadota</taxon>
        <taxon>Alphaproteobacteria</taxon>
        <taxon>Hyphomicrobiales</taxon>
        <taxon>Nitrobacteraceae</taxon>
        <taxon>Bradyrhizobium</taxon>
    </lineage>
</organism>
<evidence type="ECO:0000313" key="2">
    <source>
        <dbReference type="Proteomes" id="UP000289546"/>
    </source>
</evidence>
<dbReference type="Proteomes" id="UP000289546">
    <property type="component" value="Unassembled WGS sequence"/>
</dbReference>
<name>A0A4Q0S221_9BRAD</name>
<reference evidence="1 2" key="1">
    <citation type="submission" date="2015-04" db="EMBL/GenBank/DDBJ databases">
        <title>Comparative genomics of rhizobia nodulating Arachis hypogaea in China.</title>
        <authorList>
            <person name="Li Y."/>
        </authorList>
    </citation>
    <scope>NUCLEOTIDE SEQUENCE [LARGE SCALE GENOMIC DNA]</scope>
    <source>
        <strain evidence="1 2">CCBAU 51757</strain>
    </source>
</reference>
<sequence length="72" mass="7726">MIGLSTDSVIPVIGAGLIPDVTMSISIRKTRRMALMRIGQDHRKRREPISLASVAPDNRPSILVKSPAAGCC</sequence>
<evidence type="ECO:0000313" key="1">
    <source>
        <dbReference type="EMBL" id="RXH26598.1"/>
    </source>
</evidence>
<proteinExistence type="predicted"/>
<dbReference type="EMBL" id="LBJQ01000081">
    <property type="protein sequence ID" value="RXH26598.1"/>
    <property type="molecule type" value="Genomic_DNA"/>
</dbReference>
<protein>
    <submittedName>
        <fullName evidence="1">Uncharacterized protein</fullName>
    </submittedName>
</protein>
<keyword evidence="2" id="KW-1185">Reference proteome</keyword>
<dbReference type="RefSeq" id="WP_128919613.1">
    <property type="nucleotide sequence ID" value="NZ_LBJC01000081.1"/>
</dbReference>
<accession>A0A4Q0S221</accession>